<gene>
    <name evidence="3" type="ORF">GCM10022207_43350</name>
</gene>
<accession>A0ABP7KD55</accession>
<evidence type="ECO:0000313" key="4">
    <source>
        <dbReference type="Proteomes" id="UP001501563"/>
    </source>
</evidence>
<protein>
    <submittedName>
        <fullName evidence="3">Uncharacterized protein</fullName>
    </submittedName>
</protein>
<dbReference type="RefSeq" id="WP_345550272.1">
    <property type="nucleotide sequence ID" value="NZ_BAAAZA010000011.1"/>
</dbReference>
<keyword evidence="4" id="KW-1185">Reference proteome</keyword>
<dbReference type="Gene3D" id="2.160.20.10">
    <property type="entry name" value="Single-stranded right-handed beta-helix, Pectin lyase-like"/>
    <property type="match status" value="1"/>
</dbReference>
<dbReference type="InterPro" id="IPR011050">
    <property type="entry name" value="Pectin_lyase_fold/virulence"/>
</dbReference>
<dbReference type="SUPFAM" id="SSF51126">
    <property type="entry name" value="Pectin lyase-like"/>
    <property type="match status" value="1"/>
</dbReference>
<comment type="caution">
    <text evidence="3">The sequence shown here is derived from an EMBL/GenBank/DDBJ whole genome shotgun (WGS) entry which is preliminary data.</text>
</comment>
<reference evidence="4" key="1">
    <citation type="journal article" date="2019" name="Int. J. Syst. Evol. Microbiol.">
        <title>The Global Catalogue of Microorganisms (GCM) 10K type strain sequencing project: providing services to taxonomists for standard genome sequencing and annotation.</title>
        <authorList>
            <consortium name="The Broad Institute Genomics Platform"/>
            <consortium name="The Broad Institute Genome Sequencing Center for Infectious Disease"/>
            <person name="Wu L."/>
            <person name="Ma J."/>
        </authorList>
    </citation>
    <scope>NUCLEOTIDE SEQUENCE [LARGE SCALE GENOMIC DNA]</scope>
    <source>
        <strain evidence="4">JCM 16578</strain>
    </source>
</reference>
<feature type="compositionally biased region" description="Polar residues" evidence="1">
    <location>
        <begin position="41"/>
        <end position="50"/>
    </location>
</feature>
<proteinExistence type="predicted"/>
<evidence type="ECO:0000256" key="1">
    <source>
        <dbReference type="SAM" id="MobiDB-lite"/>
    </source>
</evidence>
<keyword evidence="2" id="KW-0732">Signal</keyword>
<sequence length="413" mass="40714">MRPSISRIALILMGTILAAFGVVTPPATAQPAPPGPDLLGVSQSGTTPVNPVTGAPSAEASKIPPATSGALIVNLSSCSESDLQAAIGAVATVGGTVNLRRGCTYTLTDAAPPNDDNGLPVIKNKVTINGRGDTITRAATAANFRFFEIDGPDGNLTLNALTLSNGHASSSLGNGRGGAIWLSGAGAVLTLNNTSLTTNTADTYGGAIDNDNGVMSVNRSTLYNNGALAGGAMFVNPFGGSGTATIDKSRITGNHATVLAGGIAAAVGTTVTLTSTRVTHNNVTRNNAQGGGIAQAGTMTLKNSKVIGNTATGNTAQGGGIYSLAGTVKLTTNSLVTGNTTNGTNSRGGGVFNTGSGTVALTRSSVTKNQALGTGADGGGIFRASGTVTRIASPVFGNQPNNCGNPSTVPGCS</sequence>
<organism evidence="3 4">
    <name type="scientific">Streptomyces lannensis</name>
    <dbReference type="NCBI Taxonomy" id="766498"/>
    <lineage>
        <taxon>Bacteria</taxon>
        <taxon>Bacillati</taxon>
        <taxon>Actinomycetota</taxon>
        <taxon>Actinomycetes</taxon>
        <taxon>Kitasatosporales</taxon>
        <taxon>Streptomycetaceae</taxon>
        <taxon>Streptomyces</taxon>
    </lineage>
</organism>
<name>A0ABP7KD55_9ACTN</name>
<dbReference type="EMBL" id="BAAAZA010000011">
    <property type="protein sequence ID" value="GAA3873089.1"/>
    <property type="molecule type" value="Genomic_DNA"/>
</dbReference>
<evidence type="ECO:0000256" key="2">
    <source>
        <dbReference type="SAM" id="SignalP"/>
    </source>
</evidence>
<dbReference type="InterPro" id="IPR012334">
    <property type="entry name" value="Pectin_lyas_fold"/>
</dbReference>
<dbReference type="Proteomes" id="UP001501563">
    <property type="component" value="Unassembled WGS sequence"/>
</dbReference>
<evidence type="ECO:0000313" key="3">
    <source>
        <dbReference type="EMBL" id="GAA3873089.1"/>
    </source>
</evidence>
<feature type="chain" id="PRO_5045392724" evidence="2">
    <location>
        <begin position="30"/>
        <end position="413"/>
    </location>
</feature>
<feature type="region of interest" description="Disordered" evidence="1">
    <location>
        <begin position="28"/>
        <end position="61"/>
    </location>
</feature>
<feature type="signal peptide" evidence="2">
    <location>
        <begin position="1"/>
        <end position="29"/>
    </location>
</feature>